<proteinExistence type="predicted"/>
<reference evidence="1 2" key="1">
    <citation type="submission" date="2020-08" db="EMBL/GenBank/DDBJ databases">
        <authorList>
            <person name="Hejnol A."/>
        </authorList>
    </citation>
    <scope>NUCLEOTIDE SEQUENCE [LARGE SCALE GENOMIC DNA]</scope>
</reference>
<dbReference type="Proteomes" id="UP000549394">
    <property type="component" value="Unassembled WGS sequence"/>
</dbReference>
<gene>
    <name evidence="1" type="ORF">DGYR_LOCUS2409</name>
</gene>
<dbReference type="EMBL" id="CAJFCJ010000003">
    <property type="protein sequence ID" value="CAD5113412.1"/>
    <property type="molecule type" value="Genomic_DNA"/>
</dbReference>
<comment type="caution">
    <text evidence="1">The sequence shown here is derived from an EMBL/GenBank/DDBJ whole genome shotgun (WGS) entry which is preliminary data.</text>
</comment>
<keyword evidence="2" id="KW-1185">Reference proteome</keyword>
<evidence type="ECO:0000313" key="1">
    <source>
        <dbReference type="EMBL" id="CAD5113412.1"/>
    </source>
</evidence>
<accession>A0A7I8VAQ8</accession>
<name>A0A7I8VAQ8_9ANNE</name>
<protein>
    <submittedName>
        <fullName evidence="1">Uncharacterized protein</fullName>
    </submittedName>
</protein>
<sequence length="162" mass="19864">MEKFSKIQLTAMTALIMYDKDPMRIFIRPLELWKEYRNLAIFRMPTYRPYRLIPNFKSYWLKWTEEQFFWEEIDESMMKHIICQSVLKSGSRNLLVDGKCGKREDEASKKLQDLFVEGEIVEYYDNWKDFPSYYDQFKKDLQELLNIDFILCQYTKYISIHE</sequence>
<organism evidence="1 2">
    <name type="scientific">Dimorphilus gyrociliatus</name>
    <dbReference type="NCBI Taxonomy" id="2664684"/>
    <lineage>
        <taxon>Eukaryota</taxon>
        <taxon>Metazoa</taxon>
        <taxon>Spiralia</taxon>
        <taxon>Lophotrochozoa</taxon>
        <taxon>Annelida</taxon>
        <taxon>Polychaeta</taxon>
        <taxon>Polychaeta incertae sedis</taxon>
        <taxon>Dinophilidae</taxon>
        <taxon>Dimorphilus</taxon>
    </lineage>
</organism>
<evidence type="ECO:0000313" key="2">
    <source>
        <dbReference type="Proteomes" id="UP000549394"/>
    </source>
</evidence>
<dbReference type="AlphaFoldDB" id="A0A7I8VAQ8"/>